<dbReference type="GO" id="GO:0004828">
    <property type="term" value="F:serine-tRNA ligase activity"/>
    <property type="evidence" value="ECO:0007669"/>
    <property type="project" value="UniProtKB-UniRule"/>
</dbReference>
<evidence type="ECO:0000256" key="14">
    <source>
        <dbReference type="PIRSR" id="PIRSR001529-2"/>
    </source>
</evidence>
<comment type="pathway">
    <text evidence="2 12">Aminoacyl-tRNA biosynthesis; selenocysteinyl-tRNA(Sec) biosynthesis; L-seryl-tRNA(Sec) from L-serine and tRNA(Sec): step 1/1.</text>
</comment>
<dbReference type="Proteomes" id="UP000231057">
    <property type="component" value="Chromosome"/>
</dbReference>
<keyword evidence="9 12" id="KW-0030">Aminoacyl-tRNA synthetase</keyword>
<accession>A0A2D2Q4I3</accession>
<dbReference type="OrthoDB" id="9804647at2"/>
<dbReference type="GO" id="GO:0016260">
    <property type="term" value="P:selenocysteine biosynthetic process"/>
    <property type="evidence" value="ECO:0007669"/>
    <property type="project" value="UniProtKB-UniRule"/>
</dbReference>
<dbReference type="KEGG" id="slw:BRW62_12320"/>
<evidence type="ECO:0000313" key="18">
    <source>
        <dbReference type="Proteomes" id="UP000231057"/>
    </source>
</evidence>
<dbReference type="GO" id="GO:0005524">
    <property type="term" value="F:ATP binding"/>
    <property type="evidence" value="ECO:0007669"/>
    <property type="project" value="UniProtKB-UniRule"/>
</dbReference>
<keyword evidence="4 12" id="KW-0963">Cytoplasm</keyword>
<evidence type="ECO:0000313" key="17">
    <source>
        <dbReference type="EMBL" id="ATS19385.1"/>
    </source>
</evidence>
<dbReference type="EC" id="6.1.1.11" evidence="12"/>
<dbReference type="InterPro" id="IPR042103">
    <property type="entry name" value="SerRS_1_N_sf"/>
</dbReference>
<evidence type="ECO:0000256" key="1">
    <source>
        <dbReference type="ARBA" id="ARBA00004496"/>
    </source>
</evidence>
<proteinExistence type="inferred from homology"/>
<feature type="coiled-coil region" evidence="15">
    <location>
        <begin position="30"/>
        <end position="100"/>
    </location>
</feature>
<evidence type="ECO:0000256" key="2">
    <source>
        <dbReference type="ARBA" id="ARBA00005045"/>
    </source>
</evidence>
<dbReference type="RefSeq" id="WP_099799715.1">
    <property type="nucleotide sequence ID" value="NZ_CP018092.1"/>
</dbReference>
<evidence type="ECO:0000256" key="3">
    <source>
        <dbReference type="ARBA" id="ARBA00010728"/>
    </source>
</evidence>
<dbReference type="InterPro" id="IPR015866">
    <property type="entry name" value="Ser-tRNA-synth_1_N"/>
</dbReference>
<comment type="subcellular location">
    <subcellularLocation>
        <location evidence="1 12">Cytoplasm</location>
    </subcellularLocation>
</comment>
<dbReference type="NCBIfam" id="TIGR00414">
    <property type="entry name" value="serS"/>
    <property type="match status" value="1"/>
</dbReference>
<dbReference type="InterPro" id="IPR033729">
    <property type="entry name" value="SerRS_core"/>
</dbReference>
<comment type="catalytic activity">
    <reaction evidence="10 12">
        <text>tRNA(Sec) + L-serine + ATP = L-seryl-tRNA(Sec) + AMP + diphosphate + H(+)</text>
        <dbReference type="Rhea" id="RHEA:42580"/>
        <dbReference type="Rhea" id="RHEA-COMP:9742"/>
        <dbReference type="Rhea" id="RHEA-COMP:10128"/>
        <dbReference type="ChEBI" id="CHEBI:15378"/>
        <dbReference type="ChEBI" id="CHEBI:30616"/>
        <dbReference type="ChEBI" id="CHEBI:33019"/>
        <dbReference type="ChEBI" id="CHEBI:33384"/>
        <dbReference type="ChEBI" id="CHEBI:78442"/>
        <dbReference type="ChEBI" id="CHEBI:78533"/>
        <dbReference type="ChEBI" id="CHEBI:456215"/>
        <dbReference type="EC" id="6.1.1.11"/>
    </reaction>
</comment>
<dbReference type="GO" id="GO:0005737">
    <property type="term" value="C:cytoplasm"/>
    <property type="evidence" value="ECO:0007669"/>
    <property type="project" value="UniProtKB-SubCell"/>
</dbReference>
<evidence type="ECO:0000256" key="12">
    <source>
        <dbReference type="HAMAP-Rule" id="MF_00176"/>
    </source>
</evidence>
<dbReference type="PANTHER" id="PTHR43697:SF1">
    <property type="entry name" value="SERINE--TRNA LIGASE"/>
    <property type="match status" value="1"/>
</dbReference>
<dbReference type="HAMAP" id="MF_00176">
    <property type="entry name" value="Ser_tRNA_synth_type1"/>
    <property type="match status" value="1"/>
</dbReference>
<keyword evidence="7 12" id="KW-0067">ATP-binding</keyword>
<feature type="binding site" evidence="13">
    <location>
        <position position="386"/>
    </location>
    <ligand>
        <name>L-serine</name>
        <dbReference type="ChEBI" id="CHEBI:33384"/>
    </ligand>
</feature>
<feature type="binding site" evidence="12 14">
    <location>
        <begin position="265"/>
        <end position="267"/>
    </location>
    <ligand>
        <name>ATP</name>
        <dbReference type="ChEBI" id="CHEBI:30616"/>
    </ligand>
</feature>
<evidence type="ECO:0000256" key="15">
    <source>
        <dbReference type="SAM" id="Coils"/>
    </source>
</evidence>
<feature type="binding site" evidence="12">
    <location>
        <begin position="234"/>
        <end position="236"/>
    </location>
    <ligand>
        <name>L-serine</name>
        <dbReference type="ChEBI" id="CHEBI:33384"/>
    </ligand>
</feature>
<dbReference type="InterPro" id="IPR045864">
    <property type="entry name" value="aa-tRNA-synth_II/BPL/LPL"/>
</dbReference>
<evidence type="ECO:0000256" key="5">
    <source>
        <dbReference type="ARBA" id="ARBA00022598"/>
    </source>
</evidence>
<feature type="binding site" evidence="12">
    <location>
        <position position="388"/>
    </location>
    <ligand>
        <name>L-serine</name>
        <dbReference type="ChEBI" id="CHEBI:33384"/>
    </ligand>
</feature>
<comment type="caution">
    <text evidence="12">Lacks conserved residue(s) required for the propagation of feature annotation.</text>
</comment>
<evidence type="ECO:0000256" key="11">
    <source>
        <dbReference type="ARBA" id="ARBA00048823"/>
    </source>
</evidence>
<reference evidence="17 18" key="1">
    <citation type="submission" date="2016-11" db="EMBL/GenBank/DDBJ databases">
        <title>Complete genome sequence of thermophilic cyanobacteria strain Synechococcus sp. PCC6715.</title>
        <authorList>
            <person name="Tang J."/>
            <person name="Daroch M."/>
            <person name="Liang Y."/>
            <person name="Jiang D."/>
            <person name="Shah M."/>
        </authorList>
    </citation>
    <scope>NUCLEOTIDE SEQUENCE [LARGE SCALE GENOMIC DNA]</scope>
    <source>
        <strain evidence="17 18">PCC 6715</strain>
    </source>
</reference>
<protein>
    <recommendedName>
        <fullName evidence="12">Serine--tRNA ligase</fullName>
        <ecNumber evidence="12">6.1.1.11</ecNumber>
    </recommendedName>
    <alternativeName>
        <fullName evidence="12">Seryl-tRNA synthetase</fullName>
        <shortName evidence="12">SerRS</shortName>
    </alternativeName>
    <alternativeName>
        <fullName evidence="12">Seryl-tRNA(Ser/Sec) synthetase</fullName>
    </alternativeName>
</protein>
<dbReference type="SUPFAM" id="SSF46589">
    <property type="entry name" value="tRNA-binding arm"/>
    <property type="match status" value="1"/>
</dbReference>
<dbReference type="UniPathway" id="UPA00906">
    <property type="reaction ID" value="UER00895"/>
</dbReference>
<dbReference type="InterPro" id="IPR002314">
    <property type="entry name" value="aa-tRNA-synt_IIb"/>
</dbReference>
<sequence>MIDLKQLRETPQAVGDRLRRRQGDYDLETILKLDEQQRQLEQQRSQLQARSNEIGALVGKKIKAGADPRDPEIQALKAEANDLKKKLADLEPRERDLKEQLEALLLTIPNLPSDTTPLGRDERDNVEVRCWGDEFKPSHPCQPHWEVATQLGLLEVERSVKVAQSRFVTLVGMGAALERALIQFMLDTHTARGYVEILPPFLVNTASLTATGQLPKFAEESFRCAEDDLWLIPTAEVPVTNFYRDEILSAEQLPIYHCAYTPCFRREAGSYGKDTRGLIRLHQFDKVELVKFVHPETSAAEHEQLVADAEFILQALKLPYRVIELCTGDLGFAAMKCYDLEVWLPAANCYREISSCSNFGDFQARRGKIRFKGAKQKGTQFVHTLNGSGLAVGRTMAAILENYQQPDGSVAVPEVLQPYLRCSHLTGARL</sequence>
<evidence type="ECO:0000256" key="9">
    <source>
        <dbReference type="ARBA" id="ARBA00023146"/>
    </source>
</evidence>
<dbReference type="Pfam" id="PF00587">
    <property type="entry name" value="tRNA-synt_2b"/>
    <property type="match status" value="1"/>
</dbReference>
<dbReference type="SUPFAM" id="SSF55681">
    <property type="entry name" value="Class II aaRS and biotin synthetases"/>
    <property type="match status" value="1"/>
</dbReference>
<keyword evidence="6 12" id="KW-0547">Nucleotide-binding</keyword>
<keyword evidence="15" id="KW-0175">Coiled coil</keyword>
<keyword evidence="5 12" id="KW-0436">Ligase</keyword>
<evidence type="ECO:0000256" key="13">
    <source>
        <dbReference type="PIRSR" id="PIRSR001529-1"/>
    </source>
</evidence>
<gene>
    <name evidence="12" type="primary">serS</name>
    <name evidence="17" type="ORF">BRW62_12320</name>
</gene>
<feature type="binding site" evidence="13">
    <location>
        <position position="265"/>
    </location>
    <ligand>
        <name>L-serine</name>
        <dbReference type="ChEBI" id="CHEBI:33384"/>
    </ligand>
</feature>
<comment type="function">
    <text evidence="12">Catalyzes the attachment of serine to tRNA(Ser). Is also able to aminoacylate tRNA(Sec) with serine, to form the misacylated tRNA L-seryl-tRNA(Sec), which will be further converted into selenocysteinyl-tRNA(Sec).</text>
</comment>
<feature type="binding site" evidence="12 13">
    <location>
        <position position="288"/>
    </location>
    <ligand>
        <name>L-serine</name>
        <dbReference type="ChEBI" id="CHEBI:33384"/>
    </ligand>
</feature>
<evidence type="ECO:0000256" key="10">
    <source>
        <dbReference type="ARBA" id="ARBA00047929"/>
    </source>
</evidence>
<reference evidence="18" key="2">
    <citation type="journal article" date="2022" name="Front. Microbiol.">
        <title>Comparative Genomic Analysis Revealed Distinct Molecular Components and Organization of CO2-Concentrating Mechanism in Thermophilic Cyanobacteria.</title>
        <authorList>
            <person name="Tang J."/>
            <person name="Zhou H."/>
            <person name="Yao D."/>
            <person name="Riaz S."/>
            <person name="You D."/>
            <person name="Klepacz-Smolka A."/>
            <person name="Daroch M."/>
        </authorList>
    </citation>
    <scope>NUCLEOTIDE SEQUENCE [LARGE SCALE GENOMIC DNA]</scope>
    <source>
        <strain evidence="18">PCC 6715</strain>
    </source>
</reference>
<feature type="binding site" evidence="12 14">
    <location>
        <begin position="352"/>
        <end position="355"/>
    </location>
    <ligand>
        <name>ATP</name>
        <dbReference type="ChEBI" id="CHEBI:30616"/>
    </ligand>
</feature>
<dbReference type="EMBL" id="CP018092">
    <property type="protein sequence ID" value="ATS19385.1"/>
    <property type="molecule type" value="Genomic_DNA"/>
</dbReference>
<dbReference type="InterPro" id="IPR006195">
    <property type="entry name" value="aa-tRNA-synth_II"/>
</dbReference>
<dbReference type="PANTHER" id="PTHR43697">
    <property type="entry name" value="SERYL-TRNA SYNTHETASE"/>
    <property type="match status" value="1"/>
</dbReference>
<dbReference type="AlphaFoldDB" id="A0A2D2Q4I3"/>
<name>A0A2D2Q4I3_PARLV</name>
<dbReference type="PIRSF" id="PIRSF001529">
    <property type="entry name" value="Ser-tRNA-synth_IIa"/>
    <property type="match status" value="1"/>
</dbReference>
<keyword evidence="18" id="KW-1185">Reference proteome</keyword>
<dbReference type="PRINTS" id="PR00981">
    <property type="entry name" value="TRNASYNTHSER"/>
</dbReference>
<dbReference type="Pfam" id="PF02403">
    <property type="entry name" value="Seryl_tRNA_N"/>
    <property type="match status" value="1"/>
</dbReference>
<dbReference type="Gene3D" id="3.30.930.10">
    <property type="entry name" value="Bira Bifunctional Protein, Domain 2"/>
    <property type="match status" value="1"/>
</dbReference>
<evidence type="ECO:0000256" key="6">
    <source>
        <dbReference type="ARBA" id="ARBA00022741"/>
    </source>
</evidence>
<keyword evidence="8 12" id="KW-0648">Protein biosynthesis</keyword>
<dbReference type="InterPro" id="IPR002317">
    <property type="entry name" value="Ser-tRNA-ligase_type_1"/>
</dbReference>
<feature type="domain" description="Aminoacyl-transfer RNA synthetases class-II family profile" evidence="16">
    <location>
        <begin position="177"/>
        <end position="413"/>
    </location>
</feature>
<dbReference type="GO" id="GO:0006434">
    <property type="term" value="P:seryl-tRNA aminoacylation"/>
    <property type="evidence" value="ECO:0007669"/>
    <property type="project" value="UniProtKB-UniRule"/>
</dbReference>
<comment type="catalytic activity">
    <reaction evidence="11 12">
        <text>tRNA(Ser) + L-serine + ATP = L-seryl-tRNA(Ser) + AMP + diphosphate + H(+)</text>
        <dbReference type="Rhea" id="RHEA:12292"/>
        <dbReference type="Rhea" id="RHEA-COMP:9669"/>
        <dbReference type="Rhea" id="RHEA-COMP:9703"/>
        <dbReference type="ChEBI" id="CHEBI:15378"/>
        <dbReference type="ChEBI" id="CHEBI:30616"/>
        <dbReference type="ChEBI" id="CHEBI:33019"/>
        <dbReference type="ChEBI" id="CHEBI:33384"/>
        <dbReference type="ChEBI" id="CHEBI:78442"/>
        <dbReference type="ChEBI" id="CHEBI:78533"/>
        <dbReference type="ChEBI" id="CHEBI:456215"/>
        <dbReference type="EC" id="6.1.1.11"/>
    </reaction>
</comment>
<evidence type="ECO:0000259" key="16">
    <source>
        <dbReference type="PROSITE" id="PS50862"/>
    </source>
</evidence>
<organism evidence="17 18">
    <name type="scientific">Parathermosynechococcus lividus PCC 6715</name>
    <dbReference type="NCBI Taxonomy" id="1917166"/>
    <lineage>
        <taxon>Bacteria</taxon>
        <taxon>Bacillati</taxon>
        <taxon>Cyanobacteriota</taxon>
        <taxon>Cyanophyceae</taxon>
        <taxon>Acaryochloridales</taxon>
        <taxon>Thermosynechococcaceae</taxon>
        <taxon>Parathermosynechococcus</taxon>
    </lineage>
</organism>
<dbReference type="CDD" id="cd00770">
    <property type="entry name" value="SerRS_core"/>
    <property type="match status" value="1"/>
</dbReference>
<comment type="similarity">
    <text evidence="3 12">Belongs to the class-II aminoacyl-tRNA synthetase family. Type-1 seryl-tRNA synthetase subfamily.</text>
</comment>
<evidence type="ECO:0000256" key="8">
    <source>
        <dbReference type="ARBA" id="ARBA00022917"/>
    </source>
</evidence>
<evidence type="ECO:0000256" key="7">
    <source>
        <dbReference type="ARBA" id="ARBA00022840"/>
    </source>
</evidence>
<comment type="domain">
    <text evidence="12">Consists of two distinct domains, a catalytic core and a N-terminal extension that is involved in tRNA binding.</text>
</comment>
<dbReference type="InterPro" id="IPR010978">
    <property type="entry name" value="tRNA-bd_arm"/>
</dbReference>
<evidence type="ECO:0000256" key="4">
    <source>
        <dbReference type="ARBA" id="ARBA00022490"/>
    </source>
</evidence>
<dbReference type="Gene3D" id="1.10.287.40">
    <property type="entry name" value="Serine-tRNA synthetase, tRNA binding domain"/>
    <property type="match status" value="1"/>
</dbReference>
<dbReference type="PROSITE" id="PS50862">
    <property type="entry name" value="AA_TRNA_LIGASE_II"/>
    <property type="match status" value="1"/>
</dbReference>
<feature type="binding site" evidence="13">
    <location>
        <position position="234"/>
    </location>
    <ligand>
        <name>L-serine</name>
        <dbReference type="ChEBI" id="CHEBI:33384"/>
    </ligand>
</feature>
<comment type="subunit">
    <text evidence="12">Homodimer. The tRNA molecule binds across the dimer.</text>
</comment>